<dbReference type="Proteomes" id="UP000507470">
    <property type="component" value="Unassembled WGS sequence"/>
</dbReference>
<dbReference type="PROSITE" id="PS50950">
    <property type="entry name" value="ZF_THAP"/>
    <property type="match status" value="1"/>
</dbReference>
<dbReference type="GO" id="GO:0008270">
    <property type="term" value="F:zinc ion binding"/>
    <property type="evidence" value="ECO:0007669"/>
    <property type="project" value="UniProtKB-KW"/>
</dbReference>
<dbReference type="SMART" id="SM00980">
    <property type="entry name" value="THAP"/>
    <property type="match status" value="1"/>
</dbReference>
<accession>A0A6J8CQ93</accession>
<evidence type="ECO:0000256" key="1">
    <source>
        <dbReference type="ARBA" id="ARBA00022723"/>
    </source>
</evidence>
<feature type="domain" description="THAP-type" evidence="6">
    <location>
        <begin position="1"/>
        <end position="88"/>
    </location>
</feature>
<dbReference type="OrthoDB" id="6127265at2759"/>
<keyword evidence="4 5" id="KW-0238">DNA-binding</keyword>
<protein>
    <recommendedName>
        <fullName evidence="6">THAP-type domain-containing protein</fullName>
    </recommendedName>
</protein>
<gene>
    <name evidence="7" type="ORF">MCOR_32492</name>
</gene>
<evidence type="ECO:0000256" key="4">
    <source>
        <dbReference type="ARBA" id="ARBA00023125"/>
    </source>
</evidence>
<evidence type="ECO:0000313" key="8">
    <source>
        <dbReference type="Proteomes" id="UP000507470"/>
    </source>
</evidence>
<evidence type="ECO:0000313" key="7">
    <source>
        <dbReference type="EMBL" id="CAC5398095.1"/>
    </source>
</evidence>
<dbReference type="Pfam" id="PF05485">
    <property type="entry name" value="THAP"/>
    <property type="match status" value="1"/>
</dbReference>
<evidence type="ECO:0000256" key="2">
    <source>
        <dbReference type="ARBA" id="ARBA00022771"/>
    </source>
</evidence>
<keyword evidence="2 5" id="KW-0863">Zinc-finger</keyword>
<name>A0A6J8CQ93_MYTCO</name>
<dbReference type="EMBL" id="CACVKT020005819">
    <property type="protein sequence ID" value="CAC5398095.1"/>
    <property type="molecule type" value="Genomic_DNA"/>
</dbReference>
<evidence type="ECO:0000256" key="5">
    <source>
        <dbReference type="PROSITE-ProRule" id="PRU00309"/>
    </source>
</evidence>
<dbReference type="SUPFAM" id="SSF57716">
    <property type="entry name" value="Glucocorticoid receptor-like (DNA-binding domain)"/>
    <property type="match status" value="1"/>
</dbReference>
<reference evidence="7 8" key="1">
    <citation type="submission" date="2020-06" db="EMBL/GenBank/DDBJ databases">
        <authorList>
            <person name="Li R."/>
            <person name="Bekaert M."/>
        </authorList>
    </citation>
    <scope>NUCLEOTIDE SEQUENCE [LARGE SCALE GENOMIC DNA]</scope>
    <source>
        <strain evidence="8">wild</strain>
    </source>
</reference>
<evidence type="ECO:0000259" key="6">
    <source>
        <dbReference type="PROSITE" id="PS50950"/>
    </source>
</evidence>
<keyword evidence="1" id="KW-0479">Metal-binding</keyword>
<sequence length="162" mass="18622">MVKRCVWGTCNNDDRYKHKPHISGVEFFPIPKPKTKLQETLQWVKACGRKDFTVANVNKHAYVCSKHFVDGRPTTIHPYSIIATPSKHIVHKSRKLPFDRANLYTKTSIITPTKTEIGDVQAYVSVNETNTSSDQPLQATAHSCEEFKGNDWYIYIYEIARH</sequence>
<keyword evidence="8" id="KW-1185">Reference proteome</keyword>
<keyword evidence="3" id="KW-0862">Zinc</keyword>
<dbReference type="InterPro" id="IPR006612">
    <property type="entry name" value="THAP_Znf"/>
</dbReference>
<organism evidence="7 8">
    <name type="scientific">Mytilus coruscus</name>
    <name type="common">Sea mussel</name>
    <dbReference type="NCBI Taxonomy" id="42192"/>
    <lineage>
        <taxon>Eukaryota</taxon>
        <taxon>Metazoa</taxon>
        <taxon>Spiralia</taxon>
        <taxon>Lophotrochozoa</taxon>
        <taxon>Mollusca</taxon>
        <taxon>Bivalvia</taxon>
        <taxon>Autobranchia</taxon>
        <taxon>Pteriomorphia</taxon>
        <taxon>Mytilida</taxon>
        <taxon>Mytiloidea</taxon>
        <taxon>Mytilidae</taxon>
        <taxon>Mytilinae</taxon>
        <taxon>Mytilus</taxon>
    </lineage>
</organism>
<dbReference type="AlphaFoldDB" id="A0A6J8CQ93"/>
<evidence type="ECO:0000256" key="3">
    <source>
        <dbReference type="ARBA" id="ARBA00022833"/>
    </source>
</evidence>
<proteinExistence type="predicted"/>
<dbReference type="GO" id="GO:0003677">
    <property type="term" value="F:DNA binding"/>
    <property type="evidence" value="ECO:0007669"/>
    <property type="project" value="UniProtKB-UniRule"/>
</dbReference>